<dbReference type="PROSITE" id="PS50158">
    <property type="entry name" value="ZF_CCHC"/>
    <property type="match status" value="1"/>
</dbReference>
<dbReference type="InterPro" id="IPR001878">
    <property type="entry name" value="Znf_CCHC"/>
</dbReference>
<protein>
    <recommendedName>
        <fullName evidence="2">CCHC-type domain-containing protein</fullName>
    </recommendedName>
</protein>
<keyword evidence="1" id="KW-0479">Metal-binding</keyword>
<dbReference type="InterPro" id="IPR040256">
    <property type="entry name" value="At4g02000-like"/>
</dbReference>
<keyword evidence="1" id="KW-0862">Zinc</keyword>
<dbReference type="Pfam" id="PF14392">
    <property type="entry name" value="zf-CCHC_4"/>
    <property type="match status" value="1"/>
</dbReference>
<organism evidence="3 4">
    <name type="scientific">Rehmannia glutinosa</name>
    <name type="common">Chinese foxglove</name>
    <dbReference type="NCBI Taxonomy" id="99300"/>
    <lineage>
        <taxon>Eukaryota</taxon>
        <taxon>Viridiplantae</taxon>
        <taxon>Streptophyta</taxon>
        <taxon>Embryophyta</taxon>
        <taxon>Tracheophyta</taxon>
        <taxon>Spermatophyta</taxon>
        <taxon>Magnoliopsida</taxon>
        <taxon>eudicotyledons</taxon>
        <taxon>Gunneridae</taxon>
        <taxon>Pentapetalae</taxon>
        <taxon>asterids</taxon>
        <taxon>lamiids</taxon>
        <taxon>Lamiales</taxon>
        <taxon>Orobanchaceae</taxon>
        <taxon>Rehmannieae</taxon>
        <taxon>Rehmannia</taxon>
    </lineage>
</organism>
<comment type="caution">
    <text evidence="3">The sequence shown here is derived from an EMBL/GenBank/DDBJ whole genome shotgun (WGS) entry which is preliminary data.</text>
</comment>
<evidence type="ECO:0000259" key="2">
    <source>
        <dbReference type="PROSITE" id="PS50158"/>
    </source>
</evidence>
<dbReference type="Pfam" id="PF14111">
    <property type="entry name" value="DUF4283"/>
    <property type="match status" value="1"/>
</dbReference>
<evidence type="ECO:0000313" key="3">
    <source>
        <dbReference type="EMBL" id="KAK6142487.1"/>
    </source>
</evidence>
<feature type="domain" description="CCHC-type" evidence="2">
    <location>
        <begin position="232"/>
        <end position="245"/>
    </location>
</feature>
<evidence type="ECO:0000256" key="1">
    <source>
        <dbReference type="PROSITE-ProRule" id="PRU00047"/>
    </source>
</evidence>
<keyword evidence="1" id="KW-0863">Zinc-finger</keyword>
<accession>A0ABR0W4C6</accession>
<gene>
    <name evidence="3" type="ORF">DH2020_022835</name>
</gene>
<sequence>MMRRNGDLPLMVSPASSCLLQDQRAPRPVGVNMATEGNKSYLAEEEEEPIVITDLGEGDNRSSLCLIGKVATHKPFNAFGLLETMKKVWKPTHGIAKEIESNLFSFQFKHWRDVDKILSMEPWQYDKNILVLKRLDSGVQPSSLNFDFVPFWIRIYDLPIAGRQTTVLRAIGNRCGQFLEVDPKTLDRVDRSIRIKILLDTTKPLKRRTKIVVGNGQPIWVQIKYERLPSFCYICGCLGHIKRDCEVVEDREEINSLAESELPFGDELRASPMKHARVMVE</sequence>
<dbReference type="PANTHER" id="PTHR31286:SF153">
    <property type="entry name" value="DUF4283 DOMAIN PROTEIN"/>
    <property type="match status" value="1"/>
</dbReference>
<dbReference type="InterPro" id="IPR025836">
    <property type="entry name" value="Zn_knuckle_CX2CX4HX4C"/>
</dbReference>
<dbReference type="InterPro" id="IPR025558">
    <property type="entry name" value="DUF4283"/>
</dbReference>
<evidence type="ECO:0000313" key="4">
    <source>
        <dbReference type="Proteomes" id="UP001318860"/>
    </source>
</evidence>
<keyword evidence="4" id="KW-1185">Reference proteome</keyword>
<dbReference type="EMBL" id="JABTTQ020000013">
    <property type="protein sequence ID" value="KAK6142487.1"/>
    <property type="molecule type" value="Genomic_DNA"/>
</dbReference>
<dbReference type="Proteomes" id="UP001318860">
    <property type="component" value="Unassembled WGS sequence"/>
</dbReference>
<name>A0ABR0W4C6_REHGL</name>
<proteinExistence type="predicted"/>
<dbReference type="PANTHER" id="PTHR31286">
    <property type="entry name" value="GLYCINE-RICH CELL WALL STRUCTURAL PROTEIN 1.8-LIKE"/>
    <property type="match status" value="1"/>
</dbReference>
<reference evidence="3 4" key="1">
    <citation type="journal article" date="2021" name="Comput. Struct. Biotechnol. J.">
        <title>De novo genome assembly of the potent medicinal plant Rehmannia glutinosa using nanopore technology.</title>
        <authorList>
            <person name="Ma L."/>
            <person name="Dong C."/>
            <person name="Song C."/>
            <person name="Wang X."/>
            <person name="Zheng X."/>
            <person name="Niu Y."/>
            <person name="Chen S."/>
            <person name="Feng W."/>
        </authorList>
    </citation>
    <scope>NUCLEOTIDE SEQUENCE [LARGE SCALE GENOMIC DNA]</scope>
    <source>
        <strain evidence="3">DH-2019</strain>
    </source>
</reference>